<organism evidence="2 3">
    <name type="scientific">Oedothorax gibbosus</name>
    <dbReference type="NCBI Taxonomy" id="931172"/>
    <lineage>
        <taxon>Eukaryota</taxon>
        <taxon>Metazoa</taxon>
        <taxon>Ecdysozoa</taxon>
        <taxon>Arthropoda</taxon>
        <taxon>Chelicerata</taxon>
        <taxon>Arachnida</taxon>
        <taxon>Araneae</taxon>
        <taxon>Araneomorphae</taxon>
        <taxon>Entelegynae</taxon>
        <taxon>Araneoidea</taxon>
        <taxon>Linyphiidae</taxon>
        <taxon>Erigoninae</taxon>
        <taxon>Oedothorax</taxon>
    </lineage>
</organism>
<dbReference type="PANTHER" id="PTHR46289">
    <property type="entry name" value="52 KDA REPRESSOR OF THE INHIBITOR OF THE PROTEIN KINASE-LIKE PROTEIN-RELATED"/>
    <property type="match status" value="1"/>
</dbReference>
<feature type="domain" description="HAT C-terminal dimerisation" evidence="1">
    <location>
        <begin position="129"/>
        <end position="187"/>
    </location>
</feature>
<dbReference type="PANTHER" id="PTHR46289:SF14">
    <property type="entry name" value="DUF4371 DOMAIN-CONTAINING PROTEIN"/>
    <property type="match status" value="1"/>
</dbReference>
<evidence type="ECO:0000313" key="3">
    <source>
        <dbReference type="Proteomes" id="UP000827092"/>
    </source>
</evidence>
<dbReference type="SUPFAM" id="SSF53098">
    <property type="entry name" value="Ribonuclease H-like"/>
    <property type="match status" value="1"/>
</dbReference>
<dbReference type="EMBL" id="JAFNEN010000369">
    <property type="protein sequence ID" value="KAG8184564.1"/>
    <property type="molecule type" value="Genomic_DNA"/>
</dbReference>
<reference evidence="2 3" key="1">
    <citation type="journal article" date="2022" name="Nat. Ecol. Evol.">
        <title>A masculinizing supergene underlies an exaggerated male reproductive morph in a spider.</title>
        <authorList>
            <person name="Hendrickx F."/>
            <person name="De Corte Z."/>
            <person name="Sonet G."/>
            <person name="Van Belleghem S.M."/>
            <person name="Kostlbacher S."/>
            <person name="Vangestel C."/>
        </authorList>
    </citation>
    <scope>NUCLEOTIDE SEQUENCE [LARGE SCALE GENOMIC DNA]</scope>
    <source>
        <strain evidence="2">W744_W776</strain>
    </source>
</reference>
<comment type="caution">
    <text evidence="2">The sequence shown here is derived from an EMBL/GenBank/DDBJ whole genome shotgun (WGS) entry which is preliminary data.</text>
</comment>
<accession>A0AAV6UJS7</accession>
<name>A0AAV6UJS7_9ARAC</name>
<proteinExistence type="predicted"/>
<protein>
    <recommendedName>
        <fullName evidence="1">HAT C-terminal dimerisation domain-containing protein</fullName>
    </recommendedName>
</protein>
<dbReference type="InterPro" id="IPR012337">
    <property type="entry name" value="RNaseH-like_sf"/>
</dbReference>
<dbReference type="AlphaFoldDB" id="A0AAV6UJS7"/>
<gene>
    <name evidence="2" type="ORF">JTE90_007680</name>
</gene>
<evidence type="ECO:0000313" key="2">
    <source>
        <dbReference type="EMBL" id="KAG8184564.1"/>
    </source>
</evidence>
<keyword evidence="3" id="KW-1185">Reference proteome</keyword>
<dbReference type="Pfam" id="PF05699">
    <property type="entry name" value="Dimer_Tnp_hAT"/>
    <property type="match status" value="1"/>
</dbReference>
<sequence>MATKLEVHIATPRYSKRQTQRCNVPVSNPEDFYRIAMYNPFIDNFLSQVKDRFVAHRNILEAFMCLLPEKDEMLATDQKKKGLINLIKIYQVDIHSSESTVLGELDIWYALLTNKKKPKGAFEALLMCDEDKLPNIYKLLKIFATLPVTAATNERSFSTLKRLKTYLRNSCSENRLNGLAMLNIHRDVCVSADDVINLFSRSSRRLDFKL</sequence>
<evidence type="ECO:0000259" key="1">
    <source>
        <dbReference type="Pfam" id="PF05699"/>
    </source>
</evidence>
<dbReference type="InterPro" id="IPR052958">
    <property type="entry name" value="IFN-induced_PKR_regulator"/>
</dbReference>
<dbReference type="Proteomes" id="UP000827092">
    <property type="component" value="Unassembled WGS sequence"/>
</dbReference>
<dbReference type="InterPro" id="IPR008906">
    <property type="entry name" value="HATC_C_dom"/>
</dbReference>
<dbReference type="GO" id="GO:0046983">
    <property type="term" value="F:protein dimerization activity"/>
    <property type="evidence" value="ECO:0007669"/>
    <property type="project" value="InterPro"/>
</dbReference>